<evidence type="ECO:0000313" key="9">
    <source>
        <dbReference type="Proteomes" id="UP000255024"/>
    </source>
</evidence>
<feature type="transmembrane region" description="Helical" evidence="7">
    <location>
        <begin position="100"/>
        <end position="123"/>
    </location>
</feature>
<dbReference type="GO" id="GO:0042158">
    <property type="term" value="P:lipoprotein biosynthetic process"/>
    <property type="evidence" value="ECO:0007669"/>
    <property type="project" value="UniProtKB-UniRule"/>
</dbReference>
<evidence type="ECO:0000256" key="5">
    <source>
        <dbReference type="ARBA" id="ARBA00022989"/>
    </source>
</evidence>
<keyword evidence="4 7" id="KW-0812">Transmembrane</keyword>
<evidence type="ECO:0000256" key="7">
    <source>
        <dbReference type="HAMAP-Rule" id="MF_01147"/>
    </source>
</evidence>
<evidence type="ECO:0000256" key="6">
    <source>
        <dbReference type="ARBA" id="ARBA00023136"/>
    </source>
</evidence>
<dbReference type="InterPro" id="IPR001640">
    <property type="entry name" value="Lgt"/>
</dbReference>
<comment type="similarity">
    <text evidence="1 7">Belongs to the Lgt family.</text>
</comment>
<keyword evidence="8" id="KW-0449">Lipoprotein</keyword>
<dbReference type="Pfam" id="PF01790">
    <property type="entry name" value="LGT"/>
    <property type="match status" value="1"/>
</dbReference>
<feature type="transmembrane region" description="Helical" evidence="7">
    <location>
        <begin position="135"/>
        <end position="153"/>
    </location>
</feature>
<evidence type="ECO:0000256" key="3">
    <source>
        <dbReference type="ARBA" id="ARBA00022679"/>
    </source>
</evidence>
<evidence type="ECO:0000256" key="2">
    <source>
        <dbReference type="ARBA" id="ARBA00022475"/>
    </source>
</evidence>
<comment type="subcellular location">
    <subcellularLocation>
        <location evidence="7">Cell membrane</location>
        <topology evidence="7">Multi-pass membrane protein</topology>
    </subcellularLocation>
</comment>
<dbReference type="PANTHER" id="PTHR30589">
    <property type="entry name" value="PROLIPOPROTEIN DIACYLGLYCERYL TRANSFERASE"/>
    <property type="match status" value="1"/>
</dbReference>
<name>A0A378RM91_MYROD</name>
<feature type="binding site" evidence="7">
    <location>
        <position position="151"/>
    </location>
    <ligand>
        <name>a 1,2-diacyl-sn-glycero-3-phospho-(1'-sn-glycerol)</name>
        <dbReference type="ChEBI" id="CHEBI:64716"/>
    </ligand>
</feature>
<evidence type="ECO:0000256" key="1">
    <source>
        <dbReference type="ARBA" id="ARBA00007150"/>
    </source>
</evidence>
<comment type="pathway">
    <text evidence="7">Protein modification; lipoprotein biosynthesis (diacylglyceryl transfer).</text>
</comment>
<dbReference type="PANTHER" id="PTHR30589:SF0">
    <property type="entry name" value="PHOSPHATIDYLGLYCEROL--PROLIPOPROTEIN DIACYLGLYCERYL TRANSFERASE"/>
    <property type="match status" value="1"/>
</dbReference>
<keyword evidence="3 7" id="KW-0808">Transferase</keyword>
<proteinExistence type="inferred from homology"/>
<comment type="function">
    <text evidence="7">Catalyzes the transfer of the diacylglyceryl group from phosphatidylglycerol to the sulfhydryl group of the N-terminal cysteine of a prolipoprotein, the first step in the formation of mature lipoproteins.</text>
</comment>
<keyword evidence="6 7" id="KW-0472">Membrane</keyword>
<dbReference type="RefSeq" id="WP_115090693.1">
    <property type="nucleotide sequence ID" value="NZ_CP068107.1"/>
</dbReference>
<dbReference type="NCBIfam" id="TIGR00544">
    <property type="entry name" value="lgt"/>
    <property type="match status" value="1"/>
</dbReference>
<dbReference type="HAMAP" id="MF_01147">
    <property type="entry name" value="Lgt"/>
    <property type="match status" value="1"/>
</dbReference>
<dbReference type="GO" id="GO:0005886">
    <property type="term" value="C:plasma membrane"/>
    <property type="evidence" value="ECO:0007669"/>
    <property type="project" value="UniProtKB-SubCell"/>
</dbReference>
<feature type="transmembrane region" description="Helical" evidence="7">
    <location>
        <begin position="57"/>
        <end position="80"/>
    </location>
</feature>
<keyword evidence="9" id="KW-1185">Reference proteome</keyword>
<feature type="transmembrane region" description="Helical" evidence="7">
    <location>
        <begin position="186"/>
        <end position="203"/>
    </location>
</feature>
<protein>
    <recommendedName>
        <fullName evidence="7">Phosphatidylglycerol--prolipoprotein diacylglyceryl transferase</fullName>
        <ecNumber evidence="7">2.5.1.145</ecNumber>
    </recommendedName>
</protein>
<dbReference type="GO" id="GO:0008961">
    <property type="term" value="F:phosphatidylglycerol-prolipoprotein diacylglyceryl transferase activity"/>
    <property type="evidence" value="ECO:0007669"/>
    <property type="project" value="UniProtKB-UniRule"/>
</dbReference>
<feature type="transmembrane region" description="Helical" evidence="7">
    <location>
        <begin position="249"/>
        <end position="267"/>
    </location>
</feature>
<evidence type="ECO:0000313" key="8">
    <source>
        <dbReference type="EMBL" id="STZ27828.1"/>
    </source>
</evidence>
<comment type="catalytic activity">
    <reaction evidence="7">
        <text>L-cysteinyl-[prolipoprotein] + a 1,2-diacyl-sn-glycero-3-phospho-(1'-sn-glycerol) = an S-1,2-diacyl-sn-glyceryl-L-cysteinyl-[prolipoprotein] + sn-glycerol 1-phosphate + H(+)</text>
        <dbReference type="Rhea" id="RHEA:56712"/>
        <dbReference type="Rhea" id="RHEA-COMP:14679"/>
        <dbReference type="Rhea" id="RHEA-COMP:14680"/>
        <dbReference type="ChEBI" id="CHEBI:15378"/>
        <dbReference type="ChEBI" id="CHEBI:29950"/>
        <dbReference type="ChEBI" id="CHEBI:57685"/>
        <dbReference type="ChEBI" id="CHEBI:64716"/>
        <dbReference type="ChEBI" id="CHEBI:140658"/>
        <dbReference type="EC" id="2.5.1.145"/>
    </reaction>
</comment>
<keyword evidence="5 7" id="KW-1133">Transmembrane helix</keyword>
<keyword evidence="2 7" id="KW-1003">Cell membrane</keyword>
<gene>
    <name evidence="8" type="primary">lgt_2</name>
    <name evidence="7" type="synonym">lgt</name>
    <name evidence="8" type="ORF">NCTC11179_01365</name>
</gene>
<evidence type="ECO:0000256" key="4">
    <source>
        <dbReference type="ARBA" id="ARBA00022692"/>
    </source>
</evidence>
<dbReference type="PROSITE" id="PS01311">
    <property type="entry name" value="LGT"/>
    <property type="match status" value="1"/>
</dbReference>
<organism evidence="8 9">
    <name type="scientific">Myroides odoratus</name>
    <name type="common">Flavobacterium odoratum</name>
    <dbReference type="NCBI Taxonomy" id="256"/>
    <lineage>
        <taxon>Bacteria</taxon>
        <taxon>Pseudomonadati</taxon>
        <taxon>Bacteroidota</taxon>
        <taxon>Flavobacteriia</taxon>
        <taxon>Flavobacteriales</taxon>
        <taxon>Flavobacteriaceae</taxon>
        <taxon>Myroides</taxon>
    </lineage>
</organism>
<reference evidence="8 9" key="1">
    <citation type="submission" date="2018-06" db="EMBL/GenBank/DDBJ databases">
        <authorList>
            <consortium name="Pathogen Informatics"/>
            <person name="Doyle S."/>
        </authorList>
    </citation>
    <scope>NUCLEOTIDE SEQUENCE [LARGE SCALE GENOMIC DNA]</scope>
    <source>
        <strain evidence="8 9">NCTC11179</strain>
    </source>
</reference>
<dbReference type="EMBL" id="UGQL01000001">
    <property type="protein sequence ID" value="STZ27828.1"/>
    <property type="molecule type" value="Genomic_DNA"/>
</dbReference>
<sequence length="302" mass="34397">MSISLATWNVDPEIFRIGDFAVRYYGVLFAIGMILSYQFMKRIFKREEIGIQYLDKLLIYIVVGTVVGARLGHCLFYDFAYYSQHPLEIILPIAKVDGSYHFVGFMGLASHGGAIGVLLSLALFCKRYKTNLLQLLDRLVIAIPITGAFIRFGNFMNSEIYGKPTDSIFGIVFLRDDTISRHPTQLYEAFAYLAVTILLYVLYQKKYSGYKGLLFGLFLILMFTARFVLEYFKENQVAFEDEMALNMGQILSIPFMIVGLGLVIWSLRKPKEESNLRIVDPKGIQDKAEDTEADATQDKTQI</sequence>
<dbReference type="Proteomes" id="UP000255024">
    <property type="component" value="Unassembled WGS sequence"/>
</dbReference>
<dbReference type="UniPathway" id="UPA00664"/>
<feature type="transmembrane region" description="Helical" evidence="7">
    <location>
        <begin position="210"/>
        <end position="229"/>
    </location>
</feature>
<feature type="transmembrane region" description="Helical" evidence="7">
    <location>
        <begin position="20"/>
        <end position="37"/>
    </location>
</feature>
<dbReference type="EC" id="2.5.1.145" evidence="7"/>
<dbReference type="AlphaFoldDB" id="A0A378RM91"/>
<keyword evidence="8" id="KW-0328">Glycosyltransferase</keyword>
<accession>A0A378RM91</accession>